<dbReference type="InterPro" id="IPR028081">
    <property type="entry name" value="Leu-bd"/>
</dbReference>
<dbReference type="Gene3D" id="3.40.50.2300">
    <property type="match status" value="2"/>
</dbReference>
<dbReference type="Pfam" id="PF13458">
    <property type="entry name" value="Peripla_BP_6"/>
    <property type="match status" value="1"/>
</dbReference>
<evidence type="ECO:0000256" key="2">
    <source>
        <dbReference type="ARBA" id="ARBA00022729"/>
    </source>
</evidence>
<dbReference type="OrthoDB" id="2149800at2"/>
<comment type="caution">
    <text evidence="5">The sequence shown here is derived from an EMBL/GenBank/DDBJ whole genome shotgun (WGS) entry which is preliminary data.</text>
</comment>
<dbReference type="AlphaFoldDB" id="A0A512REK0"/>
<dbReference type="EMBL" id="BKAU01000001">
    <property type="protein sequence ID" value="GEP94128.1"/>
    <property type="molecule type" value="Genomic_DNA"/>
</dbReference>
<evidence type="ECO:0000259" key="4">
    <source>
        <dbReference type="Pfam" id="PF13458"/>
    </source>
</evidence>
<dbReference type="InterPro" id="IPR028082">
    <property type="entry name" value="Peripla_BP_I"/>
</dbReference>
<sequence>MNVKAFVIRYSFTWNDFCNYRHHMIRSKTFVRLTLALTGILLLQACGIFRPAPAKTDGPPPELSKPKPEEKKPEEPKKPEAKVPFNVPAFAKEVKRSTYNVAVFAPLYLDSVFATSLDIPGRTMPRYVLPGLEFYEGVQLALDSLEKQGVQLNVQVFDNKARGNDVPTVIRNRQLDATDLIIGAVSTPELKPLSDFAREKQINLVSATFPNDGGISENPFLLISNSTLRSHVEAIQDYVQKGFANKNILVIRRGSSFEASIAGNIKAAYERMQYDKKSRIREVVWSDATTDAQLTQYLLADRPNICIITALDEAGAKSILRKLAMHKTTYPLHVFGMPTWDVMKFKEPEFEGLTLYYSSPYYNDKTDVFSRYISEYFKRVYKSRPSDMAFKGFEQTWYFIKLLTQDGVYFNKDLNKPGNRVYTSFNFQPVYLDEEKDEVPAYFENKNIYIIQKGDSADYRMNTNL</sequence>
<gene>
    <name evidence="5" type="ORF">CCY01nite_03880</name>
</gene>
<keyword evidence="2" id="KW-0732">Signal</keyword>
<evidence type="ECO:0000313" key="5">
    <source>
        <dbReference type="EMBL" id="GEP94128.1"/>
    </source>
</evidence>
<dbReference type="Proteomes" id="UP000321436">
    <property type="component" value="Unassembled WGS sequence"/>
</dbReference>
<evidence type="ECO:0000256" key="1">
    <source>
        <dbReference type="ARBA" id="ARBA00010062"/>
    </source>
</evidence>
<reference evidence="5 6" key="1">
    <citation type="submission" date="2019-07" db="EMBL/GenBank/DDBJ databases">
        <title>Whole genome shotgun sequence of Chitinophaga cymbidii NBRC 109752.</title>
        <authorList>
            <person name="Hosoyama A."/>
            <person name="Uohara A."/>
            <person name="Ohji S."/>
            <person name="Ichikawa N."/>
        </authorList>
    </citation>
    <scope>NUCLEOTIDE SEQUENCE [LARGE SCALE GENOMIC DNA]</scope>
    <source>
        <strain evidence="5 6">NBRC 109752</strain>
    </source>
</reference>
<dbReference type="SUPFAM" id="SSF53822">
    <property type="entry name" value="Periplasmic binding protein-like I"/>
    <property type="match status" value="1"/>
</dbReference>
<accession>A0A512REK0</accession>
<keyword evidence="6" id="KW-1185">Reference proteome</keyword>
<comment type="similarity">
    <text evidence="1">Belongs to the leucine-binding protein family.</text>
</comment>
<feature type="compositionally biased region" description="Basic and acidic residues" evidence="3">
    <location>
        <begin position="64"/>
        <end position="80"/>
    </location>
</feature>
<organism evidence="5 6">
    <name type="scientific">Chitinophaga cymbidii</name>
    <dbReference type="NCBI Taxonomy" id="1096750"/>
    <lineage>
        <taxon>Bacteria</taxon>
        <taxon>Pseudomonadati</taxon>
        <taxon>Bacteroidota</taxon>
        <taxon>Chitinophagia</taxon>
        <taxon>Chitinophagales</taxon>
        <taxon>Chitinophagaceae</taxon>
        <taxon>Chitinophaga</taxon>
    </lineage>
</organism>
<protein>
    <recommendedName>
        <fullName evidence="4">Leucine-binding protein domain-containing protein</fullName>
    </recommendedName>
</protein>
<feature type="region of interest" description="Disordered" evidence="3">
    <location>
        <begin position="53"/>
        <end position="80"/>
    </location>
</feature>
<evidence type="ECO:0000313" key="6">
    <source>
        <dbReference type="Proteomes" id="UP000321436"/>
    </source>
</evidence>
<proteinExistence type="inferred from homology"/>
<evidence type="ECO:0000256" key="3">
    <source>
        <dbReference type="SAM" id="MobiDB-lite"/>
    </source>
</evidence>
<name>A0A512REK0_9BACT</name>
<feature type="domain" description="Leucine-binding protein" evidence="4">
    <location>
        <begin position="135"/>
        <end position="404"/>
    </location>
</feature>
<dbReference type="CDD" id="cd06268">
    <property type="entry name" value="PBP1_ABC_transporter_LIVBP-like"/>
    <property type="match status" value="1"/>
</dbReference>